<dbReference type="AlphaFoldDB" id="A0A9Q8V9J2"/>
<dbReference type="Pfam" id="PF05222">
    <property type="entry name" value="AlaDh_PNT_N"/>
    <property type="match status" value="1"/>
</dbReference>
<organism evidence="4 5">
    <name type="scientific">Purpureocillium takamizusanense</name>
    <dbReference type="NCBI Taxonomy" id="2060973"/>
    <lineage>
        <taxon>Eukaryota</taxon>
        <taxon>Fungi</taxon>
        <taxon>Dikarya</taxon>
        <taxon>Ascomycota</taxon>
        <taxon>Pezizomycotina</taxon>
        <taxon>Sordariomycetes</taxon>
        <taxon>Hypocreomycetidae</taxon>
        <taxon>Hypocreales</taxon>
        <taxon>Ophiocordycipitaceae</taxon>
        <taxon>Purpureocillium</taxon>
    </lineage>
</organism>
<dbReference type="GO" id="GO:0004753">
    <property type="term" value="F:saccharopine dehydrogenase activity"/>
    <property type="evidence" value="ECO:0007669"/>
    <property type="project" value="TreeGrafter"/>
</dbReference>
<gene>
    <name evidence="4" type="primary">LYS1</name>
    <name evidence="4" type="ORF">JDV02_004112</name>
</gene>
<dbReference type="Proteomes" id="UP000829364">
    <property type="component" value="Chromosome 3"/>
</dbReference>
<evidence type="ECO:0000256" key="2">
    <source>
        <dbReference type="ARBA" id="ARBA00023154"/>
    </source>
</evidence>
<keyword evidence="5" id="KW-1185">Reference proteome</keyword>
<dbReference type="InterPro" id="IPR051168">
    <property type="entry name" value="AASS"/>
</dbReference>
<proteinExistence type="predicted"/>
<dbReference type="GeneID" id="72066067"/>
<dbReference type="PANTHER" id="PTHR11133:SF23">
    <property type="entry name" value="SACCHAROPINE DEHYDROGENASE [NAD(+), L-LYSINE-FORMING]"/>
    <property type="match status" value="1"/>
</dbReference>
<evidence type="ECO:0000256" key="1">
    <source>
        <dbReference type="ARBA" id="ARBA00023002"/>
    </source>
</evidence>
<evidence type="ECO:0000313" key="5">
    <source>
        <dbReference type="Proteomes" id="UP000829364"/>
    </source>
</evidence>
<sequence>MSGYPAILLRAEQKPLEHRSFSPAVIGSLVKAGYPVSVERSSTDPDFKRIFDDDEYEAAGAKLVPAGGWPTATPGTLVLGLKEIPEEDFALTNDHISFAHCYKNQGGWEKVLGRFPRGGSVLYDLEFLVDEQGRRVSAFGYHAGFTGAALGAKALAWQLAHPAAAAAAQKLPSVASFTDGRGYYRNEDELVEQIRGDVAAAEKALGRKPTAMVLGALGRCGKGACDLFVKAGIPEANITRWDLAETKGRDGPYEEIAQHDIFLNAVRSPSPAPFPPSVYRIEPSHPHFSPTST</sequence>
<dbReference type="OrthoDB" id="265306at2759"/>
<accession>A0A9Q8V9J2</accession>
<protein>
    <submittedName>
        <fullName evidence="4">Saccharopine dehydrogenase</fullName>
    </submittedName>
</protein>
<keyword evidence="2" id="KW-0028">Amino-acid biosynthesis</keyword>
<dbReference type="Gene3D" id="3.40.50.720">
    <property type="entry name" value="NAD(P)-binding Rossmann-like Domain"/>
    <property type="match status" value="1"/>
</dbReference>
<dbReference type="SUPFAM" id="SSF52283">
    <property type="entry name" value="Formate/glycerate dehydrogenase catalytic domain-like"/>
    <property type="match status" value="1"/>
</dbReference>
<dbReference type="GO" id="GO:0019878">
    <property type="term" value="P:lysine biosynthetic process via aminoadipic acid"/>
    <property type="evidence" value="ECO:0007669"/>
    <property type="project" value="TreeGrafter"/>
</dbReference>
<evidence type="ECO:0000313" key="4">
    <source>
        <dbReference type="EMBL" id="UNI17793.1"/>
    </source>
</evidence>
<dbReference type="InterPro" id="IPR007886">
    <property type="entry name" value="AlaDH/PNT_N"/>
</dbReference>
<keyword evidence="1" id="KW-0560">Oxidoreductase</keyword>
<keyword evidence="2" id="KW-0457">Lysine biosynthesis</keyword>
<feature type="domain" description="Alanine dehydrogenase/pyridine nucleotide transhydrogenase N-terminal" evidence="3">
    <location>
        <begin position="8"/>
        <end position="146"/>
    </location>
</feature>
<reference evidence="4" key="1">
    <citation type="submission" date="2021-11" db="EMBL/GenBank/DDBJ databases">
        <title>Purpureocillium_takamizusanense_genome.</title>
        <authorList>
            <person name="Nguyen N.-H."/>
        </authorList>
    </citation>
    <scope>NUCLEOTIDE SEQUENCE</scope>
    <source>
        <strain evidence="4">PT3</strain>
    </source>
</reference>
<dbReference type="GO" id="GO:0005737">
    <property type="term" value="C:cytoplasm"/>
    <property type="evidence" value="ECO:0007669"/>
    <property type="project" value="TreeGrafter"/>
</dbReference>
<dbReference type="RefSeq" id="XP_047841274.1">
    <property type="nucleotide sequence ID" value="XM_047985297.1"/>
</dbReference>
<dbReference type="PANTHER" id="PTHR11133">
    <property type="entry name" value="SACCHAROPINE DEHYDROGENASE"/>
    <property type="match status" value="1"/>
</dbReference>
<dbReference type="EMBL" id="CP086356">
    <property type="protein sequence ID" value="UNI17793.1"/>
    <property type="molecule type" value="Genomic_DNA"/>
</dbReference>
<dbReference type="SMART" id="SM01003">
    <property type="entry name" value="AlaDh_PNT_N"/>
    <property type="match status" value="1"/>
</dbReference>
<name>A0A9Q8V9J2_9HYPO</name>
<evidence type="ECO:0000259" key="3">
    <source>
        <dbReference type="SMART" id="SM01003"/>
    </source>
</evidence>
<dbReference type="KEGG" id="ptkz:JDV02_004112"/>